<reference evidence="3 4" key="1">
    <citation type="submission" date="2021-04" db="EMBL/GenBank/DDBJ databases">
        <title>Chitinophaga sp. nov., isolated from the rhizosphere soil.</title>
        <authorList>
            <person name="He S."/>
        </authorList>
    </citation>
    <scope>NUCLEOTIDE SEQUENCE [LARGE SCALE GENOMIC DNA]</scope>
    <source>
        <strain evidence="3 4">2R12</strain>
    </source>
</reference>
<dbReference type="PROSITE" id="PS51257">
    <property type="entry name" value="PROKAR_LIPOPROTEIN"/>
    <property type="match status" value="1"/>
</dbReference>
<feature type="transmembrane region" description="Helical" evidence="1">
    <location>
        <begin position="100"/>
        <end position="118"/>
    </location>
</feature>
<protein>
    <submittedName>
        <fullName evidence="3">XrtN system VIT domain-containing protein</fullName>
    </submittedName>
</protein>
<dbReference type="Pfam" id="PF08487">
    <property type="entry name" value="VIT"/>
    <property type="match status" value="1"/>
</dbReference>
<keyword evidence="1" id="KW-0472">Membrane</keyword>
<dbReference type="EMBL" id="JAGTXB010000008">
    <property type="protein sequence ID" value="MBS0029182.1"/>
    <property type="molecule type" value="Genomic_DNA"/>
</dbReference>
<organism evidence="3 4">
    <name type="scientific">Chitinophaga hostae</name>
    <dbReference type="NCBI Taxonomy" id="2831022"/>
    <lineage>
        <taxon>Bacteria</taxon>
        <taxon>Pseudomonadati</taxon>
        <taxon>Bacteroidota</taxon>
        <taxon>Chitinophagia</taxon>
        <taxon>Chitinophagales</taxon>
        <taxon>Chitinophagaceae</taxon>
        <taxon>Chitinophaga</taxon>
    </lineage>
</organism>
<proteinExistence type="predicted"/>
<dbReference type="Proteomes" id="UP000676386">
    <property type="component" value="Unassembled WGS sequence"/>
</dbReference>
<dbReference type="NCBIfam" id="TIGR04477">
    <property type="entry name" value="sorted_by_XrtN"/>
    <property type="match status" value="1"/>
</dbReference>
<name>A0ABS5J1S6_9BACT</name>
<comment type="caution">
    <text evidence="3">The sequence shown here is derived from an EMBL/GenBank/DDBJ whole genome shotgun (WGS) entry which is preliminary data.</text>
</comment>
<evidence type="ECO:0000256" key="1">
    <source>
        <dbReference type="SAM" id="Phobius"/>
    </source>
</evidence>
<gene>
    <name evidence="3" type="ORF">KE626_17800</name>
</gene>
<dbReference type="PROSITE" id="PS51468">
    <property type="entry name" value="VIT"/>
    <property type="match status" value="1"/>
</dbReference>
<evidence type="ECO:0000259" key="2">
    <source>
        <dbReference type="PROSITE" id="PS51468"/>
    </source>
</evidence>
<feature type="domain" description="VIT" evidence="2">
    <location>
        <begin position="318"/>
        <end position="451"/>
    </location>
</feature>
<accession>A0ABS5J1S6</accession>
<feature type="transmembrane region" description="Helical" evidence="1">
    <location>
        <begin position="127"/>
        <end position="145"/>
    </location>
</feature>
<dbReference type="InterPro" id="IPR013694">
    <property type="entry name" value="VIT"/>
</dbReference>
<keyword evidence="1" id="KW-0812">Transmembrane</keyword>
<feature type="transmembrane region" description="Helical" evidence="1">
    <location>
        <begin position="72"/>
        <end position="94"/>
    </location>
</feature>
<dbReference type="InterPro" id="IPR031005">
    <property type="entry name" value="Sorted_by_XrtN"/>
</dbReference>
<feature type="transmembrane region" description="Helical" evidence="1">
    <location>
        <begin position="193"/>
        <end position="215"/>
    </location>
</feature>
<feature type="transmembrane region" description="Helical" evidence="1">
    <location>
        <begin position="151"/>
        <end position="173"/>
    </location>
</feature>
<sequence length="837" mass="94901">MESGISKQLPAAFKTGLVLLCLSLLALVVSCYEPKEEKRIVCLLITHMTLLIYFFWMWISGALKANPDRRKVTAVFVVLLLVDAYTVNNVITVFELHPTWFVVTLSLLCANILAFCFFRQWPEWRRYLQCAILGFTMLAPVYLAFYLLNMYIIGLIGLVAIGISIVTFSPLFLLWFNLRMVRKEIWAIYHYRVIYLSALSLSAVIVIAYTLVYAVNLRTIDDTYRQADKADAKLPAWIRVAQELPQGFITEEILKTDITYRAPQRLGEMDFLGMPQREYDSELKHDPLFIISALLCGTSIVPEEERVKILSVVYDKRHYAEERLWSGKELVTTKVSTAADVWPRYHLAYTEHTITVANTGADAWRGTEEAIYTFHLPEGAVVTSLSLWINNSEEKAVLTTKQKADTAYKEIVGVQQRDPSVVHWQEGNRVVVRVFPVAHLDSRKFKIGITSPLIAREGKLVYEPAWFEGPAYSRASYEVKLNMDSWPKDMLLPEGFIPGKANTITREGDYDGNWELKMPDESVENAAFSFNGQRYTLLPHAPAYQFFAPRNYYLDINHSWQYSDYRDILTALKNKPVWVFHPQKGMIAVNEGNQDTLFEELQQYRFSVFPFHHIEDPVTAIVISASGSISPQLEDIRDSPFRGDLLAALVRQPVRLYDIGGTSSPYLATLKESRSLIYENGTVTRLLKQLGSNSFVKPDEDNGQLVIAGAGMRIVRTQDSTGTTGPDHLARLYAYNKVLKELGPRISATGNGNDTALITIAREAYVVSPLSSLVVLEKQADYDKFDIKDDINGLKNASLKGHGSVPEPHEWALFIIAVVLLAYVRFEKLFKRKSNAC</sequence>
<keyword evidence="1" id="KW-1133">Transmembrane helix</keyword>
<dbReference type="RefSeq" id="WP_211974276.1">
    <property type="nucleotide sequence ID" value="NZ_CBFHAM010000091.1"/>
</dbReference>
<evidence type="ECO:0000313" key="3">
    <source>
        <dbReference type="EMBL" id="MBS0029182.1"/>
    </source>
</evidence>
<feature type="transmembrane region" description="Helical" evidence="1">
    <location>
        <begin position="41"/>
        <end position="60"/>
    </location>
</feature>
<evidence type="ECO:0000313" key="4">
    <source>
        <dbReference type="Proteomes" id="UP000676386"/>
    </source>
</evidence>
<keyword evidence="4" id="KW-1185">Reference proteome</keyword>